<dbReference type="SMART" id="SM00195">
    <property type="entry name" value="DSPc"/>
    <property type="match status" value="1"/>
</dbReference>
<reference evidence="10 11" key="1">
    <citation type="journal article" date="2024" name="bioRxiv">
        <title>A reference genome for Trichogramma kaykai: A tiny desert-dwelling parasitoid wasp with competing sex-ratio distorters.</title>
        <authorList>
            <person name="Culotta J."/>
            <person name="Lindsey A.R."/>
        </authorList>
    </citation>
    <scope>NUCLEOTIDE SEQUENCE [LARGE SCALE GENOMIC DNA]</scope>
    <source>
        <strain evidence="10 11">KSX58</strain>
    </source>
</reference>
<sequence>MEHYRYKCIGGVCPRRDFRRPLEKETRAEDLIVVLHTTYTGLKGLPGYSVSADGQEYYDAQRYIDCDEVYPGVFIGDGQTACNKQYLCNRIHVTHVLNAAEGKSFGYVNTDAKYYADTGIEYMGCHMIDAPSTNISQYFYPAADFIDNALRKGGRVYVHCVQGVSRSATLVVAYLMIKKGMLASEALRTVTLARNIQPNSGFLRQLADLDNSLRRSRS</sequence>
<gene>
    <name evidence="10" type="ORF">TKK_010972</name>
</gene>
<dbReference type="EC" id="3.1.3.16" evidence="7"/>
<dbReference type="GO" id="GO:0008138">
    <property type="term" value="F:protein tyrosine/serine/threonine phosphatase activity"/>
    <property type="evidence" value="ECO:0007669"/>
    <property type="project" value="UniProtKB-UniRule"/>
</dbReference>
<evidence type="ECO:0000259" key="8">
    <source>
        <dbReference type="PROSITE" id="PS50054"/>
    </source>
</evidence>
<evidence type="ECO:0000256" key="2">
    <source>
        <dbReference type="ARBA" id="ARBA00022801"/>
    </source>
</evidence>
<evidence type="ECO:0000256" key="7">
    <source>
        <dbReference type="RuleBase" id="RU366038"/>
    </source>
</evidence>
<keyword evidence="11" id="KW-1185">Reference proteome</keyword>
<keyword evidence="2 7" id="KW-0378">Hydrolase</keyword>
<dbReference type="Pfam" id="PF00782">
    <property type="entry name" value="DSPc"/>
    <property type="match status" value="1"/>
</dbReference>
<feature type="domain" description="Tyrosine-protein phosphatase" evidence="8">
    <location>
        <begin position="65"/>
        <end position="215"/>
    </location>
</feature>
<organism evidence="10 11">
    <name type="scientific">Trichogramma kaykai</name>
    <dbReference type="NCBI Taxonomy" id="54128"/>
    <lineage>
        <taxon>Eukaryota</taxon>
        <taxon>Metazoa</taxon>
        <taxon>Ecdysozoa</taxon>
        <taxon>Arthropoda</taxon>
        <taxon>Hexapoda</taxon>
        <taxon>Insecta</taxon>
        <taxon>Pterygota</taxon>
        <taxon>Neoptera</taxon>
        <taxon>Endopterygota</taxon>
        <taxon>Hymenoptera</taxon>
        <taxon>Apocrita</taxon>
        <taxon>Proctotrupomorpha</taxon>
        <taxon>Chalcidoidea</taxon>
        <taxon>Trichogrammatidae</taxon>
        <taxon>Trichogramma</taxon>
    </lineage>
</organism>
<keyword evidence="3 7" id="KW-0904">Protein phosphatase</keyword>
<dbReference type="GO" id="GO:0004725">
    <property type="term" value="F:protein tyrosine phosphatase activity"/>
    <property type="evidence" value="ECO:0007669"/>
    <property type="project" value="UniProtKB-EC"/>
</dbReference>
<evidence type="ECO:0000313" key="10">
    <source>
        <dbReference type="EMBL" id="KAL3394993.1"/>
    </source>
</evidence>
<feature type="domain" description="Tyrosine specific protein phosphatases" evidence="9">
    <location>
        <begin position="137"/>
        <end position="194"/>
    </location>
</feature>
<evidence type="ECO:0000313" key="11">
    <source>
        <dbReference type="Proteomes" id="UP001627154"/>
    </source>
</evidence>
<dbReference type="PRINTS" id="PR01908">
    <property type="entry name" value="ADSPHPHTASE"/>
</dbReference>
<dbReference type="EMBL" id="JBJJXI010000087">
    <property type="protein sequence ID" value="KAL3394993.1"/>
    <property type="molecule type" value="Genomic_DNA"/>
</dbReference>
<comment type="similarity">
    <text evidence="1 7">Belongs to the protein-tyrosine phosphatase family. Non-receptor class dual specificity subfamily.</text>
</comment>
<dbReference type="InterPro" id="IPR000387">
    <property type="entry name" value="Tyr_Pase_dom"/>
</dbReference>
<dbReference type="PROSITE" id="PS00383">
    <property type="entry name" value="TYR_PHOSPHATASE_1"/>
    <property type="match status" value="1"/>
</dbReference>
<dbReference type="Gene3D" id="3.90.190.10">
    <property type="entry name" value="Protein tyrosine phosphatase superfamily"/>
    <property type="match status" value="1"/>
</dbReference>
<dbReference type="GO" id="GO:0004722">
    <property type="term" value="F:protein serine/threonine phosphatase activity"/>
    <property type="evidence" value="ECO:0007669"/>
    <property type="project" value="UniProtKB-EC"/>
</dbReference>
<dbReference type="InterPro" id="IPR029021">
    <property type="entry name" value="Prot-tyrosine_phosphatase-like"/>
</dbReference>
<dbReference type="PROSITE" id="PS50054">
    <property type="entry name" value="TYR_PHOSPHATASE_DUAL"/>
    <property type="match status" value="1"/>
</dbReference>
<dbReference type="PANTHER" id="PTHR45682:SF5">
    <property type="entry name" value="DUAL SPECIFICITY PROTEIN PHOSPHATASE"/>
    <property type="match status" value="1"/>
</dbReference>
<evidence type="ECO:0000256" key="1">
    <source>
        <dbReference type="ARBA" id="ARBA00008601"/>
    </source>
</evidence>
<dbReference type="AlphaFoldDB" id="A0ABD2WPW4"/>
<dbReference type="InterPro" id="IPR016130">
    <property type="entry name" value="Tyr_Pase_AS"/>
</dbReference>
<proteinExistence type="inferred from homology"/>
<dbReference type="SUPFAM" id="SSF52799">
    <property type="entry name" value="(Phosphotyrosine protein) phosphatases II"/>
    <property type="match status" value="1"/>
</dbReference>
<evidence type="ECO:0000256" key="3">
    <source>
        <dbReference type="ARBA" id="ARBA00022912"/>
    </source>
</evidence>
<evidence type="ECO:0000256" key="6">
    <source>
        <dbReference type="PIRSR" id="PIRSR620405-1"/>
    </source>
</evidence>
<dbReference type="PANTHER" id="PTHR45682">
    <property type="entry name" value="AGAP008228-PA"/>
    <property type="match status" value="1"/>
</dbReference>
<comment type="catalytic activity">
    <reaction evidence="4 7">
        <text>O-phospho-L-seryl-[protein] + H2O = L-seryl-[protein] + phosphate</text>
        <dbReference type="Rhea" id="RHEA:20629"/>
        <dbReference type="Rhea" id="RHEA-COMP:9863"/>
        <dbReference type="Rhea" id="RHEA-COMP:11604"/>
        <dbReference type="ChEBI" id="CHEBI:15377"/>
        <dbReference type="ChEBI" id="CHEBI:29999"/>
        <dbReference type="ChEBI" id="CHEBI:43474"/>
        <dbReference type="ChEBI" id="CHEBI:83421"/>
        <dbReference type="EC" id="3.1.3.16"/>
    </reaction>
</comment>
<protein>
    <recommendedName>
        <fullName evidence="7">Dual specificity protein phosphatase</fullName>
        <ecNumber evidence="7">3.1.3.16</ecNumber>
        <ecNumber evidence="7">3.1.3.48</ecNumber>
    </recommendedName>
</protein>
<dbReference type="CDD" id="cd14515">
    <property type="entry name" value="DUSP3-like"/>
    <property type="match status" value="1"/>
</dbReference>
<comment type="catalytic activity">
    <reaction evidence="5 7">
        <text>O-phospho-L-threonyl-[protein] + H2O = L-threonyl-[protein] + phosphate</text>
        <dbReference type="Rhea" id="RHEA:47004"/>
        <dbReference type="Rhea" id="RHEA-COMP:11060"/>
        <dbReference type="Rhea" id="RHEA-COMP:11605"/>
        <dbReference type="ChEBI" id="CHEBI:15377"/>
        <dbReference type="ChEBI" id="CHEBI:30013"/>
        <dbReference type="ChEBI" id="CHEBI:43474"/>
        <dbReference type="ChEBI" id="CHEBI:61977"/>
        <dbReference type="EC" id="3.1.3.16"/>
    </reaction>
</comment>
<dbReference type="InterPro" id="IPR020405">
    <property type="entry name" value="Atypical_DUSP_subfamA"/>
</dbReference>
<dbReference type="Proteomes" id="UP001627154">
    <property type="component" value="Unassembled WGS sequence"/>
</dbReference>
<comment type="caution">
    <text evidence="10">The sequence shown here is derived from an EMBL/GenBank/DDBJ whole genome shotgun (WGS) entry which is preliminary data.</text>
</comment>
<comment type="function">
    <text evidence="7">Dual specificity phosphatase able to dephosphorylate phosphotyrosine, phosphoserine and phosphothreonine residues, with a preference for phosphotyrosine as a substrate.</text>
</comment>
<dbReference type="PRINTS" id="PR01909">
    <property type="entry name" value="ADSPHPHTASEA"/>
</dbReference>
<dbReference type="EC" id="3.1.3.48" evidence="7"/>
<dbReference type="PROSITE" id="PS50056">
    <property type="entry name" value="TYR_PHOSPHATASE_2"/>
    <property type="match status" value="1"/>
</dbReference>
<dbReference type="InterPro" id="IPR000340">
    <property type="entry name" value="Dual-sp_phosphatase_cat-dom"/>
</dbReference>
<dbReference type="InterPro" id="IPR020422">
    <property type="entry name" value="TYR_PHOSPHATASE_DUAL_dom"/>
</dbReference>
<evidence type="ECO:0000259" key="9">
    <source>
        <dbReference type="PROSITE" id="PS50056"/>
    </source>
</evidence>
<evidence type="ECO:0000256" key="4">
    <source>
        <dbReference type="ARBA" id="ARBA00047761"/>
    </source>
</evidence>
<accession>A0ABD2WPW4</accession>
<evidence type="ECO:0000256" key="5">
    <source>
        <dbReference type="ARBA" id="ARBA00048336"/>
    </source>
</evidence>
<feature type="active site" description="Phosphocysteine intermediate" evidence="6">
    <location>
        <position position="160"/>
    </location>
</feature>
<comment type="catalytic activity">
    <reaction evidence="7">
        <text>O-phospho-L-tyrosyl-[protein] + H2O = L-tyrosyl-[protein] + phosphate</text>
        <dbReference type="Rhea" id="RHEA:10684"/>
        <dbReference type="Rhea" id="RHEA-COMP:10136"/>
        <dbReference type="Rhea" id="RHEA-COMP:20101"/>
        <dbReference type="ChEBI" id="CHEBI:15377"/>
        <dbReference type="ChEBI" id="CHEBI:43474"/>
        <dbReference type="ChEBI" id="CHEBI:46858"/>
        <dbReference type="ChEBI" id="CHEBI:61978"/>
        <dbReference type="EC" id="3.1.3.48"/>
    </reaction>
</comment>
<name>A0ABD2WPW4_9HYME</name>